<evidence type="ECO:0000313" key="5">
    <source>
        <dbReference type="Proteomes" id="UP000199029"/>
    </source>
</evidence>
<feature type="compositionally biased region" description="Low complexity" evidence="2">
    <location>
        <begin position="557"/>
        <end position="581"/>
    </location>
</feature>
<dbReference type="AlphaFoldDB" id="A0A1I5YTJ9"/>
<evidence type="ECO:0000256" key="2">
    <source>
        <dbReference type="SAM" id="MobiDB-lite"/>
    </source>
</evidence>
<dbReference type="InterPro" id="IPR005653">
    <property type="entry name" value="OstA-like_N"/>
</dbReference>
<proteinExistence type="predicted"/>
<keyword evidence="5" id="KW-1185">Reference proteome</keyword>
<dbReference type="GO" id="GO:0017089">
    <property type="term" value="F:glycolipid transfer activity"/>
    <property type="evidence" value="ECO:0007669"/>
    <property type="project" value="TreeGrafter"/>
</dbReference>
<feature type="compositionally biased region" description="Basic residues" evidence="2">
    <location>
        <begin position="547"/>
        <end position="556"/>
    </location>
</feature>
<dbReference type="Gene3D" id="2.60.450.10">
    <property type="entry name" value="Lipopolysaccharide (LPS) transport protein A like domain"/>
    <property type="match status" value="3"/>
</dbReference>
<feature type="compositionally biased region" description="Pro residues" evidence="2">
    <location>
        <begin position="602"/>
        <end position="613"/>
    </location>
</feature>
<dbReference type="Proteomes" id="UP000199029">
    <property type="component" value="Unassembled WGS sequence"/>
</dbReference>
<dbReference type="InterPro" id="IPR052037">
    <property type="entry name" value="LPS_export_LptA"/>
</dbReference>
<dbReference type="STRING" id="1227077.SAMN04515668_2434"/>
<dbReference type="OrthoDB" id="9805931at2"/>
<feature type="domain" description="Organic solvent tolerance-like N-terminal" evidence="3">
    <location>
        <begin position="78"/>
        <end position="217"/>
    </location>
</feature>
<dbReference type="PANTHER" id="PTHR36504">
    <property type="entry name" value="LIPOPOLYSACCHARIDE EXPORT SYSTEM PROTEIN LPTA"/>
    <property type="match status" value="1"/>
</dbReference>
<evidence type="ECO:0000256" key="1">
    <source>
        <dbReference type="ARBA" id="ARBA00022729"/>
    </source>
</evidence>
<gene>
    <name evidence="4" type="ORF">SAMN04515668_2434</name>
</gene>
<dbReference type="GO" id="GO:0015920">
    <property type="term" value="P:lipopolysaccharide transport"/>
    <property type="evidence" value="ECO:0007669"/>
    <property type="project" value="TreeGrafter"/>
</dbReference>
<dbReference type="EMBL" id="FOXS01000003">
    <property type="protein sequence ID" value="SFQ47564.1"/>
    <property type="molecule type" value="Genomic_DNA"/>
</dbReference>
<evidence type="ECO:0000313" key="4">
    <source>
        <dbReference type="EMBL" id="SFQ47564.1"/>
    </source>
</evidence>
<name>A0A1I5YTJ9_HYMAR</name>
<organism evidence="4 5">
    <name type="scientific">Hymenobacter arizonensis</name>
    <name type="common">Siccationidurans arizonensis</name>
    <dbReference type="NCBI Taxonomy" id="1227077"/>
    <lineage>
        <taxon>Bacteria</taxon>
        <taxon>Pseudomonadati</taxon>
        <taxon>Bacteroidota</taxon>
        <taxon>Cytophagia</taxon>
        <taxon>Cytophagales</taxon>
        <taxon>Hymenobacteraceae</taxon>
        <taxon>Hymenobacter</taxon>
    </lineage>
</organism>
<dbReference type="PANTHER" id="PTHR36504:SF1">
    <property type="entry name" value="LIPOPOLYSACCHARIDE EXPORT SYSTEM PROTEIN LPTA"/>
    <property type="match status" value="1"/>
</dbReference>
<evidence type="ECO:0000259" key="3">
    <source>
        <dbReference type="Pfam" id="PF13100"/>
    </source>
</evidence>
<protein>
    <submittedName>
        <fullName evidence="4">Lipopolysaccharide export system protein LptA</fullName>
    </submittedName>
</protein>
<dbReference type="Pfam" id="PF13100">
    <property type="entry name" value="OstA_2"/>
    <property type="match status" value="1"/>
</dbReference>
<keyword evidence="1" id="KW-0732">Signal</keyword>
<dbReference type="GO" id="GO:0009279">
    <property type="term" value="C:cell outer membrane"/>
    <property type="evidence" value="ECO:0007669"/>
    <property type="project" value="TreeGrafter"/>
</dbReference>
<sequence length="613" mass="68423">MAVSAGPIRTFDHRMSSTRIFFLLLIVLLPLLGQAQRSAPAPARPAPARPGAASKAPAKGAPIQLLTAGSLVGGDFNGAKIRKLLGNVSFQQEDTFLYCDSAYQYLDRNQVEAFSNVRVLQSDTMTITGDKGFYDGDKRTARMEGNVVMRDTRMTLTTPSLVYDLNRKTASYTETGHLTDPQNTLDSQQGFYDTNSKVFVFTNNVHLVTPDSELNNDLLRYNTISKIAYFDGPTRIKGKDGDLYAEGGNYNTITRVSNFQKNAKIDTPNYRLGGDKLVYDEVKQYGLATGHVSLISKKDNLTLRGDVGRYWRGLGRTKLYGGRPVVRNISEKDTLYMAADTLISMEARPGQTTTRTVLYAYPKVQIFRGNLQGICDSLTYDRQDSIIYLNRGPVLWQAKNQLTADSMQIRSKRGRIDEMRLYANAFAVDQDTLLNFNQTKGRNMMAYFRENKLRRVDVLGNAESIFYALDNDTATTGMNRVLSANMRMLFVDSKLNKITVLTNPEAKFFPPHELKPDDERLKGFQWRAKERPTRRQVLGKQFDDRPKKRPAPKKKAAPAAKRNPKAKTPPAKVPAKATPSKLPVPPKPVSSPAKPAAIALPPRQPATKPAPRP</sequence>
<feature type="region of interest" description="Disordered" evidence="2">
    <location>
        <begin position="525"/>
        <end position="613"/>
    </location>
</feature>
<dbReference type="GO" id="GO:0030288">
    <property type="term" value="C:outer membrane-bounded periplasmic space"/>
    <property type="evidence" value="ECO:0007669"/>
    <property type="project" value="TreeGrafter"/>
</dbReference>
<reference evidence="5" key="1">
    <citation type="submission" date="2016-10" db="EMBL/GenBank/DDBJ databases">
        <authorList>
            <person name="Varghese N."/>
            <person name="Submissions S."/>
        </authorList>
    </citation>
    <scope>NUCLEOTIDE SEQUENCE [LARGE SCALE GENOMIC DNA]</scope>
    <source>
        <strain evidence="5">OR362-8,ATCC BAA-1266,JCM 13504</strain>
    </source>
</reference>
<accession>A0A1I5YTJ9</accession>